<feature type="compositionally biased region" description="Polar residues" evidence="1">
    <location>
        <begin position="14"/>
        <end position="35"/>
    </location>
</feature>
<name>A0A0D2I2F0_CLAB1</name>
<feature type="region of interest" description="Disordered" evidence="1">
    <location>
        <begin position="14"/>
        <end position="39"/>
    </location>
</feature>
<evidence type="ECO:0000313" key="2">
    <source>
        <dbReference type="EMBL" id="KIW91019.1"/>
    </source>
</evidence>
<gene>
    <name evidence="2" type="ORF">Z519_07913</name>
</gene>
<sequence length="107" mass="12149">MAANIEFHHHKFTKQLNIRPSDSQPKFDRSTQSGSCADGEPLYTLKEILSIPEEAIVNEAAYPFRTSINTSTETVMSETSPIGALKQSRLSRCWMVIKRKLPLRQNK</sequence>
<organism evidence="2 3">
    <name type="scientific">Cladophialophora bantiana (strain ATCC 10958 / CBS 173.52 / CDC B-1940 / NIH 8579)</name>
    <name type="common">Xylohypha bantiana</name>
    <dbReference type="NCBI Taxonomy" id="1442370"/>
    <lineage>
        <taxon>Eukaryota</taxon>
        <taxon>Fungi</taxon>
        <taxon>Dikarya</taxon>
        <taxon>Ascomycota</taxon>
        <taxon>Pezizomycotina</taxon>
        <taxon>Eurotiomycetes</taxon>
        <taxon>Chaetothyriomycetidae</taxon>
        <taxon>Chaetothyriales</taxon>
        <taxon>Herpotrichiellaceae</taxon>
        <taxon>Cladophialophora</taxon>
    </lineage>
</organism>
<dbReference type="RefSeq" id="XP_016617688.1">
    <property type="nucleotide sequence ID" value="XM_016765643.1"/>
</dbReference>
<evidence type="ECO:0000313" key="3">
    <source>
        <dbReference type="Proteomes" id="UP000053789"/>
    </source>
</evidence>
<accession>A0A0D2I2F0</accession>
<dbReference type="EMBL" id="KN846991">
    <property type="protein sequence ID" value="KIW91019.1"/>
    <property type="molecule type" value="Genomic_DNA"/>
</dbReference>
<dbReference type="HOGENOM" id="CLU_2209741_0_0_1"/>
<dbReference type="AlphaFoldDB" id="A0A0D2I2F0"/>
<reference evidence="2" key="1">
    <citation type="submission" date="2015-01" db="EMBL/GenBank/DDBJ databases">
        <title>The Genome Sequence of Cladophialophora bantiana CBS 173.52.</title>
        <authorList>
            <consortium name="The Broad Institute Genomics Platform"/>
            <person name="Cuomo C."/>
            <person name="de Hoog S."/>
            <person name="Gorbushina A."/>
            <person name="Stielow B."/>
            <person name="Teixiera M."/>
            <person name="Abouelleil A."/>
            <person name="Chapman S.B."/>
            <person name="Priest M."/>
            <person name="Young S.K."/>
            <person name="Wortman J."/>
            <person name="Nusbaum C."/>
            <person name="Birren B."/>
        </authorList>
    </citation>
    <scope>NUCLEOTIDE SEQUENCE [LARGE SCALE GENOMIC DNA]</scope>
    <source>
        <strain evidence="2">CBS 173.52</strain>
    </source>
</reference>
<proteinExistence type="predicted"/>
<dbReference type="Proteomes" id="UP000053789">
    <property type="component" value="Unassembled WGS sequence"/>
</dbReference>
<dbReference type="VEuPathDB" id="FungiDB:Z519_07913"/>
<protein>
    <submittedName>
        <fullName evidence="2">Uncharacterized protein</fullName>
    </submittedName>
</protein>
<dbReference type="GeneID" id="27700841"/>
<evidence type="ECO:0000256" key="1">
    <source>
        <dbReference type="SAM" id="MobiDB-lite"/>
    </source>
</evidence>
<keyword evidence="3" id="KW-1185">Reference proteome</keyword>